<name>A0A9E2KSX7_9LACO</name>
<dbReference type="GO" id="GO:0017057">
    <property type="term" value="F:6-phosphogluconolactonase activity"/>
    <property type="evidence" value="ECO:0007669"/>
    <property type="project" value="TreeGrafter"/>
</dbReference>
<organism evidence="2 3">
    <name type="scientific">Candidatus Lactobacillus pullistercoris</name>
    <dbReference type="NCBI Taxonomy" id="2838636"/>
    <lineage>
        <taxon>Bacteria</taxon>
        <taxon>Bacillati</taxon>
        <taxon>Bacillota</taxon>
        <taxon>Bacilli</taxon>
        <taxon>Lactobacillales</taxon>
        <taxon>Lactobacillaceae</taxon>
        <taxon>Lactobacillus</taxon>
    </lineage>
</organism>
<dbReference type="Gene3D" id="2.130.10.10">
    <property type="entry name" value="YVTN repeat-like/Quinoprotein amine dehydrogenase"/>
    <property type="match status" value="1"/>
</dbReference>
<evidence type="ECO:0000256" key="1">
    <source>
        <dbReference type="ARBA" id="ARBA00005564"/>
    </source>
</evidence>
<dbReference type="PANTHER" id="PTHR30344">
    <property type="entry name" value="6-PHOSPHOGLUCONOLACTONASE-RELATED"/>
    <property type="match status" value="1"/>
</dbReference>
<comment type="similarity">
    <text evidence="1">Belongs to the cycloisomerase 2 family.</text>
</comment>
<dbReference type="InterPro" id="IPR011048">
    <property type="entry name" value="Haem_d1_sf"/>
</dbReference>
<reference evidence="2" key="1">
    <citation type="journal article" date="2021" name="PeerJ">
        <title>Extensive microbial diversity within the chicken gut microbiome revealed by metagenomics and culture.</title>
        <authorList>
            <person name="Gilroy R."/>
            <person name="Ravi A."/>
            <person name="Getino M."/>
            <person name="Pursley I."/>
            <person name="Horton D.L."/>
            <person name="Alikhan N.F."/>
            <person name="Baker D."/>
            <person name="Gharbi K."/>
            <person name="Hall N."/>
            <person name="Watson M."/>
            <person name="Adriaenssens E.M."/>
            <person name="Foster-Nyarko E."/>
            <person name="Jarju S."/>
            <person name="Secka A."/>
            <person name="Antonio M."/>
            <person name="Oren A."/>
            <person name="Chaudhuri R.R."/>
            <person name="La Ragione R."/>
            <person name="Hildebrand F."/>
            <person name="Pallen M.J."/>
        </authorList>
    </citation>
    <scope>NUCLEOTIDE SEQUENCE</scope>
    <source>
        <strain evidence="2">F6-686</strain>
    </source>
</reference>
<dbReference type="Proteomes" id="UP000823844">
    <property type="component" value="Unassembled WGS sequence"/>
</dbReference>
<protein>
    <submittedName>
        <fullName evidence="2">Lactonase family protein</fullName>
    </submittedName>
</protein>
<comment type="caution">
    <text evidence="2">The sequence shown here is derived from an EMBL/GenBank/DDBJ whole genome shotgun (WGS) entry which is preliminary data.</text>
</comment>
<evidence type="ECO:0000313" key="2">
    <source>
        <dbReference type="EMBL" id="MBU3828991.1"/>
    </source>
</evidence>
<dbReference type="AlphaFoldDB" id="A0A9E2KSX7"/>
<dbReference type="SUPFAM" id="SSF51004">
    <property type="entry name" value="C-terminal (heme d1) domain of cytochrome cd1-nitrite reductase"/>
    <property type="match status" value="1"/>
</dbReference>
<dbReference type="Pfam" id="PF10282">
    <property type="entry name" value="Lactonase"/>
    <property type="match status" value="1"/>
</dbReference>
<sequence length="344" mass="38845">MEVLIGGYTMKQSQGIYELSFNSSHKPAQLEEARNIIKVSGPTYFQISKKLLFTIDKPNDKEGGISSYKLIDGRYEKQDHFYTPGSSPAYLGINSKEKLLYTANYHTGVLSIFKYDEQGKLNLLTSITHTAQTLGPRPEQIDGAHPHFFDQTPAGNLVSCDLGNDSVDFYQADKTNKLKHLATYKNEAGFGSRHLVFSNDGQYFYVTGELSSKVNVVKFNEQDWSFENIATYSTIPEDWKQHNGAAAIKISSDGQFIYISNRGNDSIVVFQIQDDHTLRLVQRVSTFGSFPRDFNWDESEKYVVVANQTTDNATLYSRNSETGCLTVMQKNIRVPEGTRVLFKK</sequence>
<accession>A0A9E2KSX7</accession>
<dbReference type="EMBL" id="JAHLFT010000099">
    <property type="protein sequence ID" value="MBU3828991.1"/>
    <property type="molecule type" value="Genomic_DNA"/>
</dbReference>
<evidence type="ECO:0000313" key="3">
    <source>
        <dbReference type="Proteomes" id="UP000823844"/>
    </source>
</evidence>
<gene>
    <name evidence="2" type="ORF">H9806_07730</name>
</gene>
<reference evidence="2" key="2">
    <citation type="submission" date="2021-04" db="EMBL/GenBank/DDBJ databases">
        <authorList>
            <person name="Gilroy R."/>
        </authorList>
    </citation>
    <scope>NUCLEOTIDE SEQUENCE</scope>
    <source>
        <strain evidence="2">F6-686</strain>
    </source>
</reference>
<dbReference type="GO" id="GO:0005829">
    <property type="term" value="C:cytosol"/>
    <property type="evidence" value="ECO:0007669"/>
    <property type="project" value="TreeGrafter"/>
</dbReference>
<dbReference type="InterPro" id="IPR019405">
    <property type="entry name" value="Lactonase_7-beta_prop"/>
</dbReference>
<dbReference type="InterPro" id="IPR050282">
    <property type="entry name" value="Cycloisomerase_2"/>
</dbReference>
<dbReference type="PANTHER" id="PTHR30344:SF1">
    <property type="entry name" value="6-PHOSPHOGLUCONOLACTONASE"/>
    <property type="match status" value="1"/>
</dbReference>
<dbReference type="InterPro" id="IPR015943">
    <property type="entry name" value="WD40/YVTN_repeat-like_dom_sf"/>
</dbReference>
<proteinExistence type="inferred from homology"/>